<feature type="compositionally biased region" description="Acidic residues" evidence="5">
    <location>
        <begin position="293"/>
        <end position="330"/>
    </location>
</feature>
<dbReference type="PANTHER" id="PTHR17598">
    <property type="entry name" value="DNA POLYMERASE DELTA SUBUNIT 3"/>
    <property type="match status" value="1"/>
</dbReference>
<evidence type="ECO:0000256" key="1">
    <source>
        <dbReference type="ARBA" id="ARBA00004123"/>
    </source>
</evidence>
<evidence type="ECO:0000313" key="7">
    <source>
        <dbReference type="Proteomes" id="UP000076580"/>
    </source>
</evidence>
<feature type="region of interest" description="Disordered" evidence="5">
    <location>
        <begin position="131"/>
        <end position="438"/>
    </location>
</feature>
<keyword evidence="7" id="KW-1185">Reference proteome</keyword>
<feature type="compositionally biased region" description="Polar residues" evidence="5">
    <location>
        <begin position="427"/>
        <end position="438"/>
    </location>
</feature>
<evidence type="ECO:0000313" key="6">
    <source>
        <dbReference type="EMBL" id="KYK61990.1"/>
    </source>
</evidence>
<evidence type="ECO:0000256" key="4">
    <source>
        <dbReference type="ARBA" id="ARBA00023242"/>
    </source>
</evidence>
<dbReference type="RefSeq" id="XP_040661342.1">
    <property type="nucleotide sequence ID" value="XM_040800459.1"/>
</dbReference>
<keyword evidence="4" id="KW-0539">Nucleus</keyword>
<dbReference type="GO" id="GO:0006271">
    <property type="term" value="P:DNA strand elongation involved in DNA replication"/>
    <property type="evidence" value="ECO:0007669"/>
    <property type="project" value="TreeGrafter"/>
</dbReference>
<keyword evidence="3" id="KW-0235">DNA replication</keyword>
<dbReference type="InterPro" id="IPR041913">
    <property type="entry name" value="POLD3_sf"/>
</dbReference>
<evidence type="ECO:0000256" key="3">
    <source>
        <dbReference type="ARBA" id="ARBA00022705"/>
    </source>
</evidence>
<feature type="compositionally biased region" description="Polar residues" evidence="5">
    <location>
        <begin position="206"/>
        <end position="218"/>
    </location>
</feature>
<comment type="caution">
    <text evidence="6">The sequence shown here is derived from an EMBL/GenBank/DDBJ whole genome shotgun (WGS) entry which is preliminary data.</text>
</comment>
<protein>
    <recommendedName>
        <fullName evidence="2">DNA polymerase delta subunit 3</fullName>
    </recommendedName>
</protein>
<gene>
    <name evidence="6" type="ORF">DCS_03135</name>
</gene>
<dbReference type="PANTHER" id="PTHR17598:SF13">
    <property type="entry name" value="DNA POLYMERASE DELTA SUBUNIT 3"/>
    <property type="match status" value="1"/>
</dbReference>
<proteinExistence type="predicted"/>
<dbReference type="GeneID" id="63715778"/>
<dbReference type="GO" id="GO:0003887">
    <property type="term" value="F:DNA-directed DNA polymerase activity"/>
    <property type="evidence" value="ECO:0007669"/>
    <property type="project" value="TreeGrafter"/>
</dbReference>
<sequence length="438" mass="48210">MYSVGTITYRLLSRALNTHVNTAKRMLHEYHKSQNALHPGSVHATYLVYGRKQSRPRQHDGDDVEMTSSMPEAELLTDVLPPEVLTLGEEENLEAILAEYQTVTSLHIYSLSPYSRVNRAILTDVSKPTSECFNKQHPTPVLNSHGSIQNPHVRRRDRKGSSRVLPKPSPTATKQEATPVDDNKGKQKTMHSSSESKPVSLVPPKNATSTPNAASTPKQAPPRGIMQSFGKAVSRKPPQAKPMVQKEEDAMALSDDGEADASDMPSAKKPSAAAEAARKSKKEREAELRRMMDEDEDEVEGEGEGEGEGEDEDAEDEEMDEASEPEPEPEPESKPESEPDSQPKSNEAKEPAEIISSTGDGRRRGRRRVMKKKRILDDQGYMVTIQESGWESFSEEETSEPPPKKATPSLTPSSSGVKAKKPVAKASQGSIMSFFSKK</sequence>
<reference evidence="6 7" key="1">
    <citation type="journal article" date="2016" name="Sci. Rep.">
        <title>Insights into Adaptations to a Near-Obligate Nematode Endoparasitic Lifestyle from the Finished Genome of Drechmeria coniospora.</title>
        <authorList>
            <person name="Zhang L."/>
            <person name="Zhou Z."/>
            <person name="Guo Q."/>
            <person name="Fokkens L."/>
            <person name="Miskei M."/>
            <person name="Pocsi I."/>
            <person name="Zhang W."/>
            <person name="Chen M."/>
            <person name="Wang L."/>
            <person name="Sun Y."/>
            <person name="Donzelli B.G."/>
            <person name="Gibson D.M."/>
            <person name="Nelson D.R."/>
            <person name="Luo J.G."/>
            <person name="Rep M."/>
            <person name="Liu H."/>
            <person name="Yang S."/>
            <person name="Wang J."/>
            <person name="Krasnoff S.B."/>
            <person name="Xu Y."/>
            <person name="Molnar I."/>
            <person name="Lin M."/>
        </authorList>
    </citation>
    <scope>NUCLEOTIDE SEQUENCE [LARGE SCALE GENOMIC DNA]</scope>
    <source>
        <strain evidence="6 7">ARSEF 6962</strain>
    </source>
</reference>
<feature type="compositionally biased region" description="Polar residues" evidence="5">
    <location>
        <begin position="131"/>
        <end position="150"/>
    </location>
</feature>
<dbReference type="InterPro" id="IPR019038">
    <property type="entry name" value="POLD3"/>
</dbReference>
<dbReference type="GO" id="GO:1904161">
    <property type="term" value="P:DNA synthesis involved in UV-damage excision repair"/>
    <property type="evidence" value="ECO:0007669"/>
    <property type="project" value="TreeGrafter"/>
</dbReference>
<evidence type="ECO:0000256" key="5">
    <source>
        <dbReference type="SAM" id="MobiDB-lite"/>
    </source>
</evidence>
<dbReference type="GO" id="GO:0006297">
    <property type="term" value="P:nucleotide-excision repair, DNA gap filling"/>
    <property type="evidence" value="ECO:0007669"/>
    <property type="project" value="TreeGrafter"/>
</dbReference>
<feature type="compositionally biased region" description="Low complexity" evidence="5">
    <location>
        <begin position="265"/>
        <end position="275"/>
    </location>
</feature>
<dbReference type="STRING" id="98403.A0A151GY26"/>
<evidence type="ECO:0000256" key="2">
    <source>
        <dbReference type="ARBA" id="ARBA00017589"/>
    </source>
</evidence>
<feature type="compositionally biased region" description="Basic and acidic residues" evidence="5">
    <location>
        <begin position="276"/>
        <end position="292"/>
    </location>
</feature>
<dbReference type="EMBL" id="LAYC01000001">
    <property type="protein sequence ID" value="KYK61990.1"/>
    <property type="molecule type" value="Genomic_DNA"/>
</dbReference>
<dbReference type="AlphaFoldDB" id="A0A151GY26"/>
<name>A0A151GY26_DRECN</name>
<dbReference type="Gene3D" id="3.90.1030.20">
    <property type="entry name" value="DNA polymerase delta, p66 (Cdc27) subunit, wHTH domain"/>
    <property type="match status" value="1"/>
</dbReference>
<organism evidence="6 7">
    <name type="scientific">Drechmeria coniospora</name>
    <name type="common">Nematophagous fungus</name>
    <name type="synonym">Meria coniospora</name>
    <dbReference type="NCBI Taxonomy" id="98403"/>
    <lineage>
        <taxon>Eukaryota</taxon>
        <taxon>Fungi</taxon>
        <taxon>Dikarya</taxon>
        <taxon>Ascomycota</taxon>
        <taxon>Pezizomycotina</taxon>
        <taxon>Sordariomycetes</taxon>
        <taxon>Hypocreomycetidae</taxon>
        <taxon>Hypocreales</taxon>
        <taxon>Ophiocordycipitaceae</taxon>
        <taxon>Drechmeria</taxon>
    </lineage>
</organism>
<dbReference type="Proteomes" id="UP000076580">
    <property type="component" value="Chromosome 01"/>
</dbReference>
<feature type="compositionally biased region" description="Basic residues" evidence="5">
    <location>
        <begin position="363"/>
        <end position="374"/>
    </location>
</feature>
<comment type="subcellular location">
    <subcellularLocation>
        <location evidence="1">Nucleus</location>
    </subcellularLocation>
</comment>
<accession>A0A151GY26</accession>
<dbReference type="Pfam" id="PF09507">
    <property type="entry name" value="CDC27"/>
    <property type="match status" value="1"/>
</dbReference>
<dbReference type="InParanoid" id="A0A151GY26"/>
<dbReference type="GO" id="GO:0043625">
    <property type="term" value="C:delta DNA polymerase complex"/>
    <property type="evidence" value="ECO:0007669"/>
    <property type="project" value="InterPro"/>
</dbReference>